<feature type="domain" description="BEN" evidence="1">
    <location>
        <begin position="1"/>
        <end position="47"/>
    </location>
</feature>
<name>A0AAN9DPJ9_9TELE</name>
<sequence length="79" mass="8975">MDSIFSFEEMATCSVTGKKGVVGEKRKSFDLQKVQLVIDHVKKKHQGIGDTEIKVCMAQKLKDLRRRAERMPAEGHTED</sequence>
<protein>
    <recommendedName>
        <fullName evidence="1">BEN domain-containing protein</fullName>
    </recommendedName>
</protein>
<evidence type="ECO:0000313" key="2">
    <source>
        <dbReference type="EMBL" id="KAK7174372.1"/>
    </source>
</evidence>
<organism evidence="2 3">
    <name type="scientific">Phoxinus phoxinus</name>
    <name type="common">Eurasian minnow</name>
    <dbReference type="NCBI Taxonomy" id="58324"/>
    <lineage>
        <taxon>Eukaryota</taxon>
        <taxon>Metazoa</taxon>
        <taxon>Chordata</taxon>
        <taxon>Craniata</taxon>
        <taxon>Vertebrata</taxon>
        <taxon>Euteleostomi</taxon>
        <taxon>Actinopterygii</taxon>
        <taxon>Neopterygii</taxon>
        <taxon>Teleostei</taxon>
        <taxon>Ostariophysi</taxon>
        <taxon>Cypriniformes</taxon>
        <taxon>Leuciscidae</taxon>
        <taxon>Phoxininae</taxon>
        <taxon>Phoxinus</taxon>
    </lineage>
</organism>
<dbReference type="AlphaFoldDB" id="A0AAN9DPJ9"/>
<comment type="caution">
    <text evidence="2">The sequence shown here is derived from an EMBL/GenBank/DDBJ whole genome shotgun (WGS) entry which is preliminary data.</text>
</comment>
<evidence type="ECO:0000259" key="1">
    <source>
        <dbReference type="Pfam" id="PF10523"/>
    </source>
</evidence>
<dbReference type="GO" id="GO:0003677">
    <property type="term" value="F:DNA binding"/>
    <property type="evidence" value="ECO:0007669"/>
    <property type="project" value="InterPro"/>
</dbReference>
<accession>A0AAN9DPJ9</accession>
<dbReference type="Gene3D" id="1.10.10.2590">
    <property type="entry name" value="BEN domain"/>
    <property type="match status" value="1"/>
</dbReference>
<proteinExistence type="predicted"/>
<evidence type="ECO:0000313" key="3">
    <source>
        <dbReference type="Proteomes" id="UP001364617"/>
    </source>
</evidence>
<dbReference type="InterPro" id="IPR018379">
    <property type="entry name" value="BEN_domain"/>
</dbReference>
<dbReference type="Proteomes" id="UP001364617">
    <property type="component" value="Unassembled WGS sequence"/>
</dbReference>
<gene>
    <name evidence="2" type="ORF">R3I93_001553</name>
</gene>
<dbReference type="Pfam" id="PF10523">
    <property type="entry name" value="BEN"/>
    <property type="match status" value="1"/>
</dbReference>
<dbReference type="EMBL" id="JAYKXH010000002">
    <property type="protein sequence ID" value="KAK7174372.1"/>
    <property type="molecule type" value="Genomic_DNA"/>
</dbReference>
<reference evidence="2 3" key="1">
    <citation type="submission" date="2024-02" db="EMBL/GenBank/DDBJ databases">
        <title>Chromosome-level genome assembly of the Eurasian Minnow (Phoxinus phoxinus).</title>
        <authorList>
            <person name="Oriowo T.O."/>
            <person name="Martin S."/>
            <person name="Stange M."/>
            <person name="Chrysostomakis Y."/>
            <person name="Brown T."/>
            <person name="Winkler S."/>
            <person name="Kukowka S."/>
            <person name="Myers E.W."/>
            <person name="Bohne A."/>
        </authorList>
    </citation>
    <scope>NUCLEOTIDE SEQUENCE [LARGE SCALE GENOMIC DNA]</scope>
    <source>
        <strain evidence="2">ZFMK-TIS-60720</strain>
        <tissue evidence="2">Whole Organism</tissue>
    </source>
</reference>
<keyword evidence="3" id="KW-1185">Reference proteome</keyword>